<dbReference type="InterPro" id="IPR001789">
    <property type="entry name" value="Sig_transdc_resp-reg_receiver"/>
</dbReference>
<dbReference type="Gene3D" id="3.30.565.10">
    <property type="entry name" value="Histidine kinase-like ATPase, C-terminal domain"/>
    <property type="match status" value="1"/>
</dbReference>
<keyword evidence="2" id="KW-0902">Two-component regulatory system</keyword>
<dbReference type="SUPFAM" id="SSF55874">
    <property type="entry name" value="ATPase domain of HSP90 chaperone/DNA topoisomerase II/histidine kinase"/>
    <property type="match status" value="1"/>
</dbReference>
<dbReference type="EMBL" id="UOFH01000416">
    <property type="protein sequence ID" value="VAW68064.1"/>
    <property type="molecule type" value="Genomic_DNA"/>
</dbReference>
<organism evidence="5">
    <name type="scientific">hydrothermal vent metagenome</name>
    <dbReference type="NCBI Taxonomy" id="652676"/>
    <lineage>
        <taxon>unclassified sequences</taxon>
        <taxon>metagenomes</taxon>
        <taxon>ecological metagenomes</taxon>
    </lineage>
</organism>
<evidence type="ECO:0000256" key="1">
    <source>
        <dbReference type="ARBA" id="ARBA00022553"/>
    </source>
</evidence>
<dbReference type="Gene3D" id="3.40.50.2300">
    <property type="match status" value="1"/>
</dbReference>
<dbReference type="PANTHER" id="PTHR45339:SF1">
    <property type="entry name" value="HYBRID SIGNAL TRANSDUCTION HISTIDINE KINASE J"/>
    <property type="match status" value="1"/>
</dbReference>
<feature type="domain" description="Response regulatory" evidence="4">
    <location>
        <begin position="89"/>
        <end position="205"/>
    </location>
</feature>
<reference evidence="5" key="1">
    <citation type="submission" date="2018-06" db="EMBL/GenBank/DDBJ databases">
        <authorList>
            <person name="Zhirakovskaya E."/>
        </authorList>
    </citation>
    <scope>NUCLEOTIDE SEQUENCE</scope>
</reference>
<dbReference type="InterPro" id="IPR005467">
    <property type="entry name" value="His_kinase_dom"/>
</dbReference>
<dbReference type="InterPro" id="IPR036890">
    <property type="entry name" value="HATPase_C_sf"/>
</dbReference>
<accession>A0A3B0YGX2</accession>
<dbReference type="PROSITE" id="PS50110">
    <property type="entry name" value="RESPONSE_REGULATORY"/>
    <property type="match status" value="1"/>
</dbReference>
<dbReference type="Pfam" id="PF02518">
    <property type="entry name" value="HATPase_c"/>
    <property type="match status" value="1"/>
</dbReference>
<evidence type="ECO:0000256" key="2">
    <source>
        <dbReference type="ARBA" id="ARBA00023012"/>
    </source>
</evidence>
<feature type="domain" description="Histidine kinase" evidence="3">
    <location>
        <begin position="1"/>
        <end position="64"/>
    </location>
</feature>
<proteinExistence type="predicted"/>
<dbReference type="Pfam" id="PF00072">
    <property type="entry name" value="Response_reg"/>
    <property type="match status" value="1"/>
</dbReference>
<dbReference type="SUPFAM" id="SSF52172">
    <property type="entry name" value="CheY-like"/>
    <property type="match status" value="1"/>
</dbReference>
<dbReference type="GO" id="GO:0000160">
    <property type="term" value="P:phosphorelay signal transduction system"/>
    <property type="evidence" value="ECO:0007669"/>
    <property type="project" value="UniProtKB-KW"/>
</dbReference>
<dbReference type="GO" id="GO:0016772">
    <property type="term" value="F:transferase activity, transferring phosphorus-containing groups"/>
    <property type="evidence" value="ECO:0007669"/>
    <property type="project" value="InterPro"/>
</dbReference>
<evidence type="ECO:0008006" key="6">
    <source>
        <dbReference type="Google" id="ProtNLM"/>
    </source>
</evidence>
<dbReference type="PRINTS" id="PR00344">
    <property type="entry name" value="BCTRLSENSOR"/>
</dbReference>
<evidence type="ECO:0000259" key="4">
    <source>
        <dbReference type="PROSITE" id="PS50110"/>
    </source>
</evidence>
<dbReference type="InterPro" id="IPR003594">
    <property type="entry name" value="HATPase_dom"/>
</dbReference>
<dbReference type="SMART" id="SM00448">
    <property type="entry name" value="REC"/>
    <property type="match status" value="1"/>
</dbReference>
<feature type="non-terminal residue" evidence="5">
    <location>
        <position position="1"/>
    </location>
</feature>
<name>A0A3B0YGX2_9ZZZZ</name>
<dbReference type="AlphaFoldDB" id="A0A3B0YGX2"/>
<dbReference type="InterPro" id="IPR011006">
    <property type="entry name" value="CheY-like_superfamily"/>
</dbReference>
<protein>
    <recommendedName>
        <fullName evidence="6">Histidine kinase</fullName>
    </recommendedName>
</protein>
<gene>
    <name evidence="5" type="ORF">MNBD_GAMMA08-269</name>
</gene>
<evidence type="ECO:0000259" key="3">
    <source>
        <dbReference type="PROSITE" id="PS50109"/>
    </source>
</evidence>
<dbReference type="CDD" id="cd17546">
    <property type="entry name" value="REC_hyHK_CKI1_RcsC-like"/>
    <property type="match status" value="1"/>
</dbReference>
<sequence>AKEDQVNIFDAFNQTNDSIYNPDSGTGLGLAISKQLIELMHGKIGVRDNAIKGSIFWIKLPVTITQEPATAMLIEKTVILSNNKYTSINVLVADDNAINRKLIHTLLSQHGVTIEEAKDGNSALKLAQKNIYDLILMDIRMPGLNGIEVTECLRESESNKNTPIIALTAHALPSEQQSFIDAGMDACITKPILEHQLYGLLDKWVLEKAE</sequence>
<keyword evidence="1" id="KW-0597">Phosphoprotein</keyword>
<dbReference type="PANTHER" id="PTHR45339">
    <property type="entry name" value="HYBRID SIGNAL TRANSDUCTION HISTIDINE KINASE J"/>
    <property type="match status" value="1"/>
</dbReference>
<dbReference type="InterPro" id="IPR004358">
    <property type="entry name" value="Sig_transdc_His_kin-like_C"/>
</dbReference>
<dbReference type="PROSITE" id="PS50109">
    <property type="entry name" value="HIS_KIN"/>
    <property type="match status" value="1"/>
</dbReference>
<evidence type="ECO:0000313" key="5">
    <source>
        <dbReference type="EMBL" id="VAW68064.1"/>
    </source>
</evidence>